<evidence type="ECO:0000256" key="1">
    <source>
        <dbReference type="SAM" id="MobiDB-lite"/>
    </source>
</evidence>
<dbReference type="AlphaFoldDB" id="A0A6M0CQ19"/>
<feature type="compositionally biased region" description="Basic and acidic residues" evidence="1">
    <location>
        <begin position="230"/>
        <end position="250"/>
    </location>
</feature>
<dbReference type="EMBL" id="JAABOQ010000001">
    <property type="protein sequence ID" value="NER16030.1"/>
    <property type="molecule type" value="Genomic_DNA"/>
</dbReference>
<feature type="region of interest" description="Disordered" evidence="1">
    <location>
        <begin position="230"/>
        <end position="252"/>
    </location>
</feature>
<sequence length="284" mass="33501">MNNLIINQFKICIAFLLIGSVVIAQETKTYKEGFDVSKDVTLNVNTTHTDVQFETWDKDRVEIVATITVEDMDKEDADRYIKNWNFDAKGNSREIDINSGRGSGLFASTIARSGRTDHDYSFRVLPDFHGQFDVEPLLGIIDEMPPMPFVYSGKNKFSFDYEKYKKDGDKYVEKWKKEYKDKYDEDWEERMEKWAKRLAERTEQLEERKSKYAERREKLLKEREEKIKKRQKELNSRVDKGKRYEQERRANGSVIWSDGGQNSFFRVYGGKDDENSAKVKRPSL</sequence>
<reference evidence="2 3" key="1">
    <citation type="submission" date="2020-01" db="EMBL/GenBank/DDBJ databases">
        <title>Spongiivirga citrea KCTC 32990T.</title>
        <authorList>
            <person name="Wang G."/>
        </authorList>
    </citation>
    <scope>NUCLEOTIDE SEQUENCE [LARGE SCALE GENOMIC DNA]</scope>
    <source>
        <strain evidence="2 3">KCTC 32990</strain>
    </source>
</reference>
<proteinExistence type="predicted"/>
<gene>
    <name evidence="2" type="ORF">GWK10_02350</name>
</gene>
<comment type="caution">
    <text evidence="2">The sequence shown here is derived from an EMBL/GenBank/DDBJ whole genome shotgun (WGS) entry which is preliminary data.</text>
</comment>
<dbReference type="Proteomes" id="UP000474296">
    <property type="component" value="Unassembled WGS sequence"/>
</dbReference>
<protein>
    <submittedName>
        <fullName evidence="2">Uncharacterized protein</fullName>
    </submittedName>
</protein>
<evidence type="ECO:0000313" key="2">
    <source>
        <dbReference type="EMBL" id="NER16030.1"/>
    </source>
</evidence>
<dbReference type="RefSeq" id="WP_164029288.1">
    <property type="nucleotide sequence ID" value="NZ_JAABOQ010000001.1"/>
</dbReference>
<name>A0A6M0CQ19_9FLAO</name>
<evidence type="ECO:0000313" key="3">
    <source>
        <dbReference type="Proteomes" id="UP000474296"/>
    </source>
</evidence>
<accession>A0A6M0CQ19</accession>
<organism evidence="2 3">
    <name type="scientific">Spongiivirga citrea</name>
    <dbReference type="NCBI Taxonomy" id="1481457"/>
    <lineage>
        <taxon>Bacteria</taxon>
        <taxon>Pseudomonadati</taxon>
        <taxon>Bacteroidota</taxon>
        <taxon>Flavobacteriia</taxon>
        <taxon>Flavobacteriales</taxon>
        <taxon>Flavobacteriaceae</taxon>
        <taxon>Spongiivirga</taxon>
    </lineage>
</organism>
<keyword evidence="3" id="KW-1185">Reference proteome</keyword>